<dbReference type="Pfam" id="PF13439">
    <property type="entry name" value="Glyco_transf_4"/>
    <property type="match status" value="1"/>
</dbReference>
<evidence type="ECO:0000259" key="4">
    <source>
        <dbReference type="Pfam" id="PF13439"/>
    </source>
</evidence>
<reference evidence="5 6" key="1">
    <citation type="submission" date="2019-11" db="EMBL/GenBank/DDBJ databases">
        <title>Eggerthellaceae novel genus isolated from the rectal contents of marmort.</title>
        <authorList>
            <person name="Zhang G."/>
        </authorList>
    </citation>
    <scope>NUCLEOTIDE SEQUENCE [LARGE SCALE GENOMIC DNA]</scope>
    <source>
        <strain evidence="6">zg-886</strain>
    </source>
</reference>
<name>A0ABX0IIN2_9ACTN</name>
<keyword evidence="1" id="KW-0328">Glycosyltransferase</keyword>
<evidence type="ECO:0000313" key="6">
    <source>
        <dbReference type="Proteomes" id="UP000636394"/>
    </source>
</evidence>
<keyword evidence="2" id="KW-0808">Transferase</keyword>
<dbReference type="PANTHER" id="PTHR12526">
    <property type="entry name" value="GLYCOSYLTRANSFERASE"/>
    <property type="match status" value="1"/>
</dbReference>
<accession>A0ABX0IIN2</accession>
<evidence type="ECO:0000259" key="3">
    <source>
        <dbReference type="Pfam" id="PF00534"/>
    </source>
</evidence>
<keyword evidence="6" id="KW-1185">Reference proteome</keyword>
<feature type="domain" description="Glycosyltransferase subfamily 4-like N-terminal" evidence="4">
    <location>
        <begin position="85"/>
        <end position="268"/>
    </location>
</feature>
<dbReference type="InterPro" id="IPR028098">
    <property type="entry name" value="Glyco_trans_4-like_N"/>
</dbReference>
<dbReference type="Proteomes" id="UP000636394">
    <property type="component" value="Unassembled WGS sequence"/>
</dbReference>
<comment type="caution">
    <text evidence="5">The sequence shown here is derived from an EMBL/GenBank/DDBJ whole genome shotgun (WGS) entry which is preliminary data.</text>
</comment>
<dbReference type="EMBL" id="WPCR01000005">
    <property type="protein sequence ID" value="NHM14103.1"/>
    <property type="molecule type" value="Genomic_DNA"/>
</dbReference>
<evidence type="ECO:0000313" key="5">
    <source>
        <dbReference type="EMBL" id="NHM14103.1"/>
    </source>
</evidence>
<dbReference type="PANTHER" id="PTHR12526:SF510">
    <property type="entry name" value="D-INOSITOL 3-PHOSPHATE GLYCOSYLTRANSFERASE"/>
    <property type="match status" value="1"/>
</dbReference>
<dbReference type="InterPro" id="IPR001296">
    <property type="entry name" value="Glyco_trans_1"/>
</dbReference>
<evidence type="ECO:0000256" key="1">
    <source>
        <dbReference type="ARBA" id="ARBA00022676"/>
    </source>
</evidence>
<dbReference type="CDD" id="cd03801">
    <property type="entry name" value="GT4_PimA-like"/>
    <property type="match status" value="1"/>
</dbReference>
<feature type="domain" description="Glycosyl transferase family 1" evidence="3">
    <location>
        <begin position="291"/>
        <end position="430"/>
    </location>
</feature>
<protein>
    <submittedName>
        <fullName evidence="5">Glycosyltransferase</fullName>
    </submittedName>
</protein>
<dbReference type="SUPFAM" id="SSF53756">
    <property type="entry name" value="UDP-Glycosyltransferase/glycogen phosphorylase"/>
    <property type="match status" value="1"/>
</dbReference>
<gene>
    <name evidence="5" type="ORF">GMI68_04875</name>
</gene>
<sequence length="475" mass="52428">MRTRCGMSWAPPPAALGFVRWREYSRLRLGNRRSHEHSTDVAFVWRAGRQGCYTVTLSLFLHSHPLQKESPMRVLLICHFPLTGSGSGVYTLNIAHALVKQGHEVVAIVPENQPVEQPGAFRVHPVYFNGATDDALDFNFPCFTTHPRSTQTFYDLTDEQLAAYEQAFRAAIEQEVRDFAPDVIHSGHLWLLSSYSADYGVPLVVTVHGTDLIGYAKAEPRFRDHALHALQAAGGIITISEENEKLVHDLFSDQAKSCTLVHNGYNSDVFYPDTCTRAEVLSELGIEGEFNKLVSFAGKFAHFKGIDVLLRGAAKYERDDVATVLAGDGELFDEMRDLADDLGLCHVFFVRNQPHDVLRRLYSNADVSLLTSRKEPFGLVMIEAMACGTPVVGSDDGGAVNVLTPECGLLFRSEDPDDLARQVRRVLDGDVTFDRVHVAADAKARFSQDGCIGKTVAVYEQAIAQALFAGAEGAR</sequence>
<organism evidence="5 6">
    <name type="scientific">Xiamenia xianingshaonis</name>
    <dbReference type="NCBI Taxonomy" id="2682776"/>
    <lineage>
        <taxon>Bacteria</taxon>
        <taxon>Bacillati</taxon>
        <taxon>Actinomycetota</taxon>
        <taxon>Coriobacteriia</taxon>
        <taxon>Eggerthellales</taxon>
        <taxon>Eggerthellaceae</taxon>
        <taxon>Xiamenia</taxon>
    </lineage>
</organism>
<dbReference type="Gene3D" id="3.40.50.2000">
    <property type="entry name" value="Glycogen Phosphorylase B"/>
    <property type="match status" value="2"/>
</dbReference>
<proteinExistence type="predicted"/>
<evidence type="ECO:0000256" key="2">
    <source>
        <dbReference type="ARBA" id="ARBA00022679"/>
    </source>
</evidence>
<dbReference type="Pfam" id="PF00534">
    <property type="entry name" value="Glycos_transf_1"/>
    <property type="match status" value="1"/>
</dbReference>